<accession>A0A562RPP6</accession>
<dbReference type="AlphaFoldDB" id="A0A562RPP6"/>
<sequence length="131" mass="15329">MTKKMPNTKHWQDTWEALDRIAGSSKRRYGEELFGLPRGGLRAHIDRHDITHEELVRIEDLIAAAFRAVIEDWRRGLEEIERDARVFDGKSAVRRFEVRTAEIQDCNDYAEAFANQWCEDNVIGWKKKEAA</sequence>
<evidence type="ECO:0000313" key="1">
    <source>
        <dbReference type="EMBL" id="TWI70524.1"/>
    </source>
</evidence>
<dbReference type="EMBL" id="VLLA01000008">
    <property type="protein sequence ID" value="TWI70524.1"/>
    <property type="molecule type" value="Genomic_DNA"/>
</dbReference>
<organism evidence="1 2">
    <name type="scientific">Bradyrhizobium huanghuaihaiense</name>
    <dbReference type="NCBI Taxonomy" id="990078"/>
    <lineage>
        <taxon>Bacteria</taxon>
        <taxon>Pseudomonadati</taxon>
        <taxon>Pseudomonadota</taxon>
        <taxon>Alphaproteobacteria</taxon>
        <taxon>Hyphomicrobiales</taxon>
        <taxon>Nitrobacteraceae</taxon>
        <taxon>Bradyrhizobium</taxon>
    </lineage>
</organism>
<gene>
    <name evidence="1" type="ORF">IQ16_03697</name>
</gene>
<protein>
    <submittedName>
        <fullName evidence="1">Uncharacterized protein</fullName>
    </submittedName>
</protein>
<reference evidence="1 2" key="1">
    <citation type="journal article" date="2015" name="Stand. Genomic Sci.">
        <title>Genomic Encyclopedia of Bacterial and Archaeal Type Strains, Phase III: the genomes of soil and plant-associated and newly described type strains.</title>
        <authorList>
            <person name="Whitman W.B."/>
            <person name="Woyke T."/>
            <person name="Klenk H.P."/>
            <person name="Zhou Y."/>
            <person name="Lilburn T.G."/>
            <person name="Beck B.J."/>
            <person name="De Vos P."/>
            <person name="Vandamme P."/>
            <person name="Eisen J.A."/>
            <person name="Garrity G."/>
            <person name="Hugenholtz P."/>
            <person name="Kyrpides N.C."/>
        </authorList>
    </citation>
    <scope>NUCLEOTIDE SEQUENCE [LARGE SCALE GENOMIC DNA]</scope>
    <source>
        <strain evidence="1 2">CGMCC 1.10948</strain>
    </source>
</reference>
<dbReference type="RefSeq" id="WP_018643585.1">
    <property type="nucleotide sequence ID" value="NZ_VLLA01000008.1"/>
</dbReference>
<dbReference type="Proteomes" id="UP000316291">
    <property type="component" value="Unassembled WGS sequence"/>
</dbReference>
<name>A0A562RPP6_9BRAD</name>
<keyword evidence="2" id="KW-1185">Reference proteome</keyword>
<evidence type="ECO:0000313" key="2">
    <source>
        <dbReference type="Proteomes" id="UP000316291"/>
    </source>
</evidence>
<dbReference type="OrthoDB" id="9834851at2"/>
<comment type="caution">
    <text evidence="1">The sequence shown here is derived from an EMBL/GenBank/DDBJ whole genome shotgun (WGS) entry which is preliminary data.</text>
</comment>
<proteinExistence type="predicted"/>